<evidence type="ECO:0000256" key="11">
    <source>
        <dbReference type="SAM" id="MobiDB-lite"/>
    </source>
</evidence>
<evidence type="ECO:0000256" key="9">
    <source>
        <dbReference type="ARBA" id="ARBA00023163"/>
    </source>
</evidence>
<dbReference type="SUPFAM" id="SSF101941">
    <property type="entry name" value="NAC domain"/>
    <property type="match status" value="1"/>
</dbReference>
<organism evidence="15">
    <name type="scientific">Brachypodium distachyon</name>
    <name type="common">Purple false brome</name>
    <name type="synonym">Trachynia distachya</name>
    <dbReference type="NCBI Taxonomy" id="15368"/>
    <lineage>
        <taxon>Eukaryota</taxon>
        <taxon>Viridiplantae</taxon>
        <taxon>Streptophyta</taxon>
        <taxon>Embryophyta</taxon>
        <taxon>Tracheophyta</taxon>
        <taxon>Spermatophyta</taxon>
        <taxon>Magnoliopsida</taxon>
        <taxon>Liliopsida</taxon>
        <taxon>Poales</taxon>
        <taxon>Poaceae</taxon>
        <taxon>BOP clade</taxon>
        <taxon>Pooideae</taxon>
        <taxon>Stipodae</taxon>
        <taxon>Brachypodieae</taxon>
        <taxon>Brachypodium</taxon>
    </lineage>
</organism>
<dbReference type="GO" id="GO:0005634">
    <property type="term" value="C:nucleus"/>
    <property type="evidence" value="ECO:0007669"/>
    <property type="project" value="UniProtKB-SubCell"/>
</dbReference>
<dbReference type="GO" id="GO:0016020">
    <property type="term" value="C:membrane"/>
    <property type="evidence" value="ECO:0007669"/>
    <property type="project" value="UniProtKB-SubCell"/>
</dbReference>
<dbReference type="EMBL" id="CM000882">
    <property type="protein sequence ID" value="KQJ95318.1"/>
    <property type="molecule type" value="Genomic_DNA"/>
</dbReference>
<dbReference type="PANTHER" id="PTHR31744:SF216">
    <property type="entry name" value="NAC TRANSCRIPTION FACTOR"/>
    <property type="match status" value="1"/>
</dbReference>
<name>I1I1F0_BRADI</name>
<dbReference type="AlphaFoldDB" id="I1I1F0"/>
<dbReference type="ExpressionAtlas" id="I1I1F0">
    <property type="expression patterns" value="baseline and differential"/>
</dbReference>
<protein>
    <recommendedName>
        <fullName evidence="13">NAC domain-containing protein</fullName>
    </recommendedName>
</protein>
<keyword evidence="3 12" id="KW-0812">Transmembrane</keyword>
<accession>I1I1F0</accession>
<evidence type="ECO:0000313" key="14">
    <source>
        <dbReference type="EMBL" id="KQJ95318.1"/>
    </source>
</evidence>
<evidence type="ECO:0000256" key="10">
    <source>
        <dbReference type="ARBA" id="ARBA00023242"/>
    </source>
</evidence>
<dbReference type="Pfam" id="PF02365">
    <property type="entry name" value="NAM"/>
    <property type="match status" value="1"/>
</dbReference>
<evidence type="ECO:0000313" key="15">
    <source>
        <dbReference type="EnsemblPlants" id="KQJ95318"/>
    </source>
</evidence>
<feature type="compositionally biased region" description="Polar residues" evidence="11">
    <location>
        <begin position="181"/>
        <end position="191"/>
    </location>
</feature>
<keyword evidence="4 12" id="KW-1133">Transmembrane helix</keyword>
<reference evidence="14 15" key="1">
    <citation type="journal article" date="2010" name="Nature">
        <title>Genome sequencing and analysis of the model grass Brachypodium distachyon.</title>
        <authorList>
            <consortium name="International Brachypodium Initiative"/>
        </authorList>
    </citation>
    <scope>NUCLEOTIDE SEQUENCE [LARGE SCALE GENOMIC DNA]</scope>
    <source>
        <strain evidence="14">Bd21</strain>
        <strain evidence="15">cv. Bd21</strain>
    </source>
</reference>
<keyword evidence="16" id="KW-1185">Reference proteome</keyword>
<reference evidence="15" key="3">
    <citation type="submission" date="2018-08" db="UniProtKB">
        <authorList>
            <consortium name="EnsemblPlants"/>
        </authorList>
    </citation>
    <scope>IDENTIFICATION</scope>
    <source>
        <strain evidence="15">cv. Bd21</strain>
    </source>
</reference>
<keyword evidence="8" id="KW-0010">Activator</keyword>
<dbReference type="FunFam" id="2.170.150.80:FF:000002">
    <property type="entry name" value="Nac domain-containing protein 86"/>
    <property type="match status" value="1"/>
</dbReference>
<evidence type="ECO:0000313" key="16">
    <source>
        <dbReference type="Proteomes" id="UP000008810"/>
    </source>
</evidence>
<dbReference type="RefSeq" id="XP_010234378.1">
    <property type="nucleotide sequence ID" value="XM_010236076.3"/>
</dbReference>
<evidence type="ECO:0000256" key="2">
    <source>
        <dbReference type="ARBA" id="ARBA00004167"/>
    </source>
</evidence>
<evidence type="ECO:0000256" key="4">
    <source>
        <dbReference type="ARBA" id="ARBA00022989"/>
    </source>
</evidence>
<keyword evidence="10" id="KW-0539">Nucleus</keyword>
<evidence type="ECO:0000256" key="12">
    <source>
        <dbReference type="SAM" id="Phobius"/>
    </source>
</evidence>
<feature type="compositionally biased region" description="Basic and acidic residues" evidence="11">
    <location>
        <begin position="748"/>
        <end position="763"/>
    </location>
</feature>
<evidence type="ECO:0000256" key="7">
    <source>
        <dbReference type="ARBA" id="ARBA00023136"/>
    </source>
</evidence>
<dbReference type="OMA" id="FPAYIIW"/>
<dbReference type="HOGENOM" id="CLU_016524_0_0_1"/>
<dbReference type="GO" id="GO:0006355">
    <property type="term" value="P:regulation of DNA-templated transcription"/>
    <property type="evidence" value="ECO:0007669"/>
    <property type="project" value="InterPro"/>
</dbReference>
<dbReference type="GO" id="GO:0000976">
    <property type="term" value="F:transcription cis-regulatory region binding"/>
    <property type="evidence" value="ECO:0007669"/>
    <property type="project" value="UniProtKB-ARBA"/>
</dbReference>
<feature type="region of interest" description="Disordered" evidence="11">
    <location>
        <begin position="166"/>
        <end position="192"/>
    </location>
</feature>
<dbReference type="GeneID" id="100838012"/>
<dbReference type="eggNOG" id="ENOG502QQI4">
    <property type="taxonomic scope" value="Eukaryota"/>
</dbReference>
<feature type="region of interest" description="Disordered" evidence="11">
    <location>
        <begin position="495"/>
        <end position="612"/>
    </location>
</feature>
<proteinExistence type="predicted"/>
<dbReference type="OrthoDB" id="737278at2759"/>
<evidence type="ECO:0000256" key="1">
    <source>
        <dbReference type="ARBA" id="ARBA00004123"/>
    </source>
</evidence>
<sequence>MTVMELKTLPLGFRFHPTDEELVRHYLKGKITGQINAEVEVIPEIDVCKCEPWDLPDKSLIRSEDPEWFFFAPKDRKYPNGSRSNRATEAGYWKATGKDRIIKSKGEKKKQHMIGMKKTLVFHRGRAPKGERTGWIMHEYRTTEPEFESGEQGGYVLYRLFQKQVEKSERSSPDEMDRSGYSPTPSRSTPDNMEANEEAITLLNKESPESGVQGCPIDLPGTVETPAAPITRWLADRTDNLVTHDANILRTPFHGHVDEIPKTGPLVQPIDPQKKNVDSEEFLTFAAPMLPHEGNDLFCNPSLQGHSFDFGGSMAPGDLVEKFLNEAIADPEEHSSTASKVQYDSDNGIMLPELENNWPMQGEMLDDPYWFENINFCPDDTTPQLSGYENTPLLPFIGANPDELSMDSDHESMQDLFNTMEDSNEKMGGWNNGFGFNPIHQQLQSTMHPNHLVSQQGCAQRRLRLQDSLSAVNIEGEESMTKDEDEVSHIVTSEYMGESVESTADGDDGDSTGVTIMSRHPAPSTNEPSDGDDGDSTGVTIMSRRPAPTTNEPSDGDDGDSTGVTIMSRCPAPSTNEPSDGDDGDSTGVSIISRRPAPSTDEPSDGDDAESTGVLIMSRGPALSSDVPSDRDVAESAGITVLSQCPALSSSSDSSITQQGTAGRRLRLQLNLNAGPCSSIDGSSSCMIDEKENEHKGMRAENEGNMDTSFCDDANFVGNNHADEQDNIPEHDAARPVPEANSVTRLRKTAEKSGNENKQELGVHPHVRAPRKGGFPAYIIWPVLSVALLVLVSVGIYGLA</sequence>
<reference evidence="14" key="2">
    <citation type="submission" date="2017-06" db="EMBL/GenBank/DDBJ databases">
        <title>WGS assembly of Brachypodium distachyon.</title>
        <authorList>
            <consortium name="The International Brachypodium Initiative"/>
            <person name="Lucas S."/>
            <person name="Harmon-Smith M."/>
            <person name="Lail K."/>
            <person name="Tice H."/>
            <person name="Grimwood J."/>
            <person name="Bruce D."/>
            <person name="Barry K."/>
            <person name="Shu S."/>
            <person name="Lindquist E."/>
            <person name="Wang M."/>
            <person name="Pitluck S."/>
            <person name="Vogel J.P."/>
            <person name="Garvin D.F."/>
            <person name="Mockler T.C."/>
            <person name="Schmutz J."/>
            <person name="Rokhsar D."/>
            <person name="Bevan M.W."/>
        </authorList>
    </citation>
    <scope>NUCLEOTIDE SEQUENCE</scope>
    <source>
        <strain evidence="14">Bd21</strain>
    </source>
</reference>
<dbReference type="PANTHER" id="PTHR31744">
    <property type="entry name" value="PROTEIN CUP-SHAPED COTYLEDON 2-RELATED"/>
    <property type="match status" value="1"/>
</dbReference>
<feature type="compositionally biased region" description="Basic and acidic residues" evidence="11">
    <location>
        <begin position="166"/>
        <end position="178"/>
    </location>
</feature>
<dbReference type="EnsemblPlants" id="KQJ95318">
    <property type="protein sequence ID" value="KQJ95318"/>
    <property type="gene ID" value="BRADI_3g16480v3"/>
</dbReference>
<dbReference type="Gene3D" id="2.170.150.80">
    <property type="entry name" value="NAC domain"/>
    <property type="match status" value="1"/>
</dbReference>
<keyword evidence="9" id="KW-0804">Transcription</keyword>
<feature type="transmembrane region" description="Helical" evidence="12">
    <location>
        <begin position="778"/>
        <end position="799"/>
    </location>
</feature>
<evidence type="ECO:0000256" key="5">
    <source>
        <dbReference type="ARBA" id="ARBA00023015"/>
    </source>
</evidence>
<keyword evidence="6" id="KW-0238">DNA-binding</keyword>
<feature type="compositionally biased region" description="Basic and acidic residues" evidence="11">
    <location>
        <begin position="725"/>
        <end position="734"/>
    </location>
</feature>
<feature type="region of interest" description="Disordered" evidence="11">
    <location>
        <begin position="725"/>
        <end position="767"/>
    </location>
</feature>
<evidence type="ECO:0000259" key="13">
    <source>
        <dbReference type="PROSITE" id="PS51005"/>
    </source>
</evidence>
<comment type="subcellular location">
    <subcellularLocation>
        <location evidence="2">Membrane</location>
        <topology evidence="2">Single-pass membrane protein</topology>
    </subcellularLocation>
    <subcellularLocation>
        <location evidence="1">Nucleus</location>
    </subcellularLocation>
</comment>
<gene>
    <name evidence="15" type="primary">LOC100838012</name>
    <name evidence="14" type="ORF">BRADI_3g16480v3</name>
</gene>
<evidence type="ECO:0000256" key="8">
    <source>
        <dbReference type="ARBA" id="ARBA00023159"/>
    </source>
</evidence>
<dbReference type="Gramene" id="KQJ95318">
    <property type="protein sequence ID" value="KQJ95318"/>
    <property type="gene ID" value="BRADI_3g16480v3"/>
</dbReference>
<dbReference type="InterPro" id="IPR003441">
    <property type="entry name" value="NAC-dom"/>
</dbReference>
<dbReference type="PROSITE" id="PS51005">
    <property type="entry name" value="NAC"/>
    <property type="match status" value="1"/>
</dbReference>
<keyword evidence="7 12" id="KW-0472">Membrane</keyword>
<evidence type="ECO:0000256" key="6">
    <source>
        <dbReference type="ARBA" id="ARBA00023125"/>
    </source>
</evidence>
<dbReference type="KEGG" id="bdi:100838012"/>
<evidence type="ECO:0000256" key="3">
    <source>
        <dbReference type="ARBA" id="ARBA00022692"/>
    </source>
</evidence>
<keyword evidence="5" id="KW-0805">Transcription regulation</keyword>
<dbReference type="InterPro" id="IPR036093">
    <property type="entry name" value="NAC_dom_sf"/>
</dbReference>
<feature type="domain" description="NAC" evidence="13">
    <location>
        <begin position="9"/>
        <end position="163"/>
    </location>
</feature>
<dbReference type="Proteomes" id="UP000008810">
    <property type="component" value="Chromosome 3"/>
</dbReference>
<dbReference type="STRING" id="15368.I1I1F0"/>